<evidence type="ECO:0000256" key="1">
    <source>
        <dbReference type="SAM" id="MobiDB-lite"/>
    </source>
</evidence>
<dbReference type="GO" id="GO:0030638">
    <property type="term" value="P:polyketide metabolic process"/>
    <property type="evidence" value="ECO:0007669"/>
    <property type="project" value="InterPro"/>
</dbReference>
<proteinExistence type="predicted"/>
<feature type="region of interest" description="Disordered" evidence="1">
    <location>
        <begin position="325"/>
        <end position="345"/>
    </location>
</feature>
<evidence type="ECO:0000313" key="3">
    <source>
        <dbReference type="Proteomes" id="UP000756132"/>
    </source>
</evidence>
<dbReference type="InterPro" id="IPR009959">
    <property type="entry name" value="Cyclase_SnoaL-like"/>
</dbReference>
<dbReference type="GeneID" id="71988684"/>
<reference evidence="2" key="2">
    <citation type="journal article" date="2022" name="Microb. Genom.">
        <title>A chromosome-scale genome assembly of the tomato pathogen Cladosporium fulvum reveals a compartmentalized genome architecture and the presence of a dispensable chromosome.</title>
        <authorList>
            <person name="Zaccaron A.Z."/>
            <person name="Chen L.H."/>
            <person name="Samaras A."/>
            <person name="Stergiopoulos I."/>
        </authorList>
    </citation>
    <scope>NUCLEOTIDE SEQUENCE</scope>
    <source>
        <strain evidence="2">Race5_Kim</strain>
    </source>
</reference>
<reference evidence="2" key="1">
    <citation type="submission" date="2021-12" db="EMBL/GenBank/DDBJ databases">
        <authorList>
            <person name="Zaccaron A."/>
            <person name="Stergiopoulos I."/>
        </authorList>
    </citation>
    <scope>NUCLEOTIDE SEQUENCE</scope>
    <source>
        <strain evidence="2">Race5_Kim</strain>
    </source>
</reference>
<dbReference type="EMBL" id="CP090171">
    <property type="protein sequence ID" value="UJO22322.1"/>
    <property type="molecule type" value="Genomic_DNA"/>
</dbReference>
<evidence type="ECO:0000313" key="2">
    <source>
        <dbReference type="EMBL" id="UJO22322.1"/>
    </source>
</evidence>
<dbReference type="AlphaFoldDB" id="A0A9Q8PH66"/>
<dbReference type="KEGG" id="ffu:CLAFUR5_08806"/>
<organism evidence="2 3">
    <name type="scientific">Passalora fulva</name>
    <name type="common">Tomato leaf mold</name>
    <name type="synonym">Cladosporium fulvum</name>
    <dbReference type="NCBI Taxonomy" id="5499"/>
    <lineage>
        <taxon>Eukaryota</taxon>
        <taxon>Fungi</taxon>
        <taxon>Dikarya</taxon>
        <taxon>Ascomycota</taxon>
        <taxon>Pezizomycotina</taxon>
        <taxon>Dothideomycetes</taxon>
        <taxon>Dothideomycetidae</taxon>
        <taxon>Mycosphaerellales</taxon>
        <taxon>Mycosphaerellaceae</taxon>
        <taxon>Fulvia</taxon>
    </lineage>
</organism>
<dbReference type="Gene3D" id="3.10.450.50">
    <property type="match status" value="1"/>
</dbReference>
<dbReference type="OrthoDB" id="5440at2759"/>
<name>A0A9Q8PH66_PASFU</name>
<accession>A0A9Q8PH66</accession>
<gene>
    <name evidence="2" type="ORF">CLAFUR5_08806</name>
</gene>
<dbReference type="PANTHER" id="PTHR38436:SF3">
    <property type="entry name" value="CARBOXYMETHYLENEBUTENOLIDASE-RELATED"/>
    <property type="match status" value="1"/>
</dbReference>
<dbReference type="InterPro" id="IPR032710">
    <property type="entry name" value="NTF2-like_dom_sf"/>
</dbReference>
<dbReference type="PANTHER" id="PTHR38436">
    <property type="entry name" value="POLYKETIDE CYCLASE SNOAL-LIKE DOMAIN"/>
    <property type="match status" value="1"/>
</dbReference>
<keyword evidence="3" id="KW-1185">Reference proteome</keyword>
<sequence>MAAILVFATYGYDQRLEDAEIDAPPLTPKLHITAADDSELDLSILQHLKTESFPTPTSNRTRTRNRTRTPPLAAPIAYIPTPPNPPPIPSAANPKHPPQLPVLCQHIAGFRQNFTPEFPFASCSLRTLRIGKLYRALRRVYGKVAASLAWTRTLRGEDDESVREAHSAGVDFREDDAYVTLGPTMMGGVEGKELFLFYKDYFIPSSPPSLDIRLVSRTTGIDRVVDEMVVSFKHSQEVPWILPGVKVTNKVVHVALVSIVTVRGGKLVSEHMYWDQASVLVQVGLLDPKLRLPLCGAEAASKVLDEESKPSNELIPGWEDRMRKQNASLPVRPKQAVNGGQAGKS</sequence>
<dbReference type="Proteomes" id="UP000756132">
    <property type="component" value="Chromosome 9"/>
</dbReference>
<dbReference type="RefSeq" id="XP_047766688.1">
    <property type="nucleotide sequence ID" value="XM_047907954.1"/>
</dbReference>
<dbReference type="SUPFAM" id="SSF54427">
    <property type="entry name" value="NTF2-like"/>
    <property type="match status" value="1"/>
</dbReference>
<protein>
    <submittedName>
        <fullName evidence="2">Uncharacterized protein</fullName>
    </submittedName>
</protein>